<dbReference type="InterPro" id="IPR004839">
    <property type="entry name" value="Aminotransferase_I/II_large"/>
</dbReference>
<dbReference type="Gene3D" id="3.40.640.10">
    <property type="entry name" value="Type I PLP-dependent aspartate aminotransferase-like (Major domain)"/>
    <property type="match status" value="1"/>
</dbReference>
<comment type="cofactor">
    <cofactor evidence="1">
        <name>pyridoxal 5'-phosphate</name>
        <dbReference type="ChEBI" id="CHEBI:597326"/>
    </cofactor>
</comment>
<dbReference type="InterPro" id="IPR015422">
    <property type="entry name" value="PyrdxlP-dep_Trfase_small"/>
</dbReference>
<protein>
    <submittedName>
        <fullName evidence="6">GntR family transcriptional regulator</fullName>
    </submittedName>
</protein>
<name>A0A101NJ14_9ACTN</name>
<evidence type="ECO:0000313" key="6">
    <source>
        <dbReference type="EMBL" id="KUM94080.1"/>
    </source>
</evidence>
<dbReference type="OrthoDB" id="199743at2"/>
<dbReference type="SUPFAM" id="SSF53383">
    <property type="entry name" value="PLP-dependent transferases"/>
    <property type="match status" value="1"/>
</dbReference>
<keyword evidence="7" id="KW-1185">Reference proteome</keyword>
<dbReference type="InterPro" id="IPR015424">
    <property type="entry name" value="PyrdxlP-dep_Trfase"/>
</dbReference>
<dbReference type="Proteomes" id="UP000053127">
    <property type="component" value="Unassembled WGS sequence"/>
</dbReference>
<dbReference type="EMBL" id="LMWN01000129">
    <property type="protein sequence ID" value="KUM94080.1"/>
    <property type="molecule type" value="Genomic_DNA"/>
</dbReference>
<keyword evidence="4" id="KW-0663">Pyridoxal phosphate</keyword>
<dbReference type="PANTHER" id="PTHR42790:SF19">
    <property type="entry name" value="KYNURENINE_ALPHA-AMINOADIPATE AMINOTRANSFERASE, MITOCHONDRIAL"/>
    <property type="match status" value="1"/>
</dbReference>
<dbReference type="STRING" id="67386.AQI95_43695"/>
<evidence type="ECO:0000313" key="7">
    <source>
        <dbReference type="Proteomes" id="UP000053127"/>
    </source>
</evidence>
<evidence type="ECO:0000259" key="5">
    <source>
        <dbReference type="Pfam" id="PF00155"/>
    </source>
</evidence>
<dbReference type="InterPro" id="IPR050859">
    <property type="entry name" value="Class-I_PLP-dep_aminotransf"/>
</dbReference>
<organism evidence="6 7">
    <name type="scientific">Streptomyces yokosukanensis</name>
    <dbReference type="NCBI Taxonomy" id="67386"/>
    <lineage>
        <taxon>Bacteria</taxon>
        <taxon>Bacillati</taxon>
        <taxon>Actinomycetota</taxon>
        <taxon>Actinomycetes</taxon>
        <taxon>Kitasatosporales</taxon>
        <taxon>Streptomycetaceae</taxon>
        <taxon>Streptomyces</taxon>
    </lineage>
</organism>
<dbReference type="GO" id="GO:0030170">
    <property type="term" value="F:pyridoxal phosphate binding"/>
    <property type="evidence" value="ECO:0007669"/>
    <property type="project" value="InterPro"/>
</dbReference>
<dbReference type="InterPro" id="IPR015421">
    <property type="entry name" value="PyrdxlP-dep_Trfase_major"/>
</dbReference>
<evidence type="ECO:0000256" key="1">
    <source>
        <dbReference type="ARBA" id="ARBA00001933"/>
    </source>
</evidence>
<keyword evidence="2" id="KW-0032">Aminotransferase</keyword>
<evidence type="ECO:0000256" key="2">
    <source>
        <dbReference type="ARBA" id="ARBA00022576"/>
    </source>
</evidence>
<dbReference type="CDD" id="cd00609">
    <property type="entry name" value="AAT_like"/>
    <property type="match status" value="1"/>
</dbReference>
<dbReference type="Pfam" id="PF00155">
    <property type="entry name" value="Aminotran_1_2"/>
    <property type="match status" value="1"/>
</dbReference>
<dbReference type="PANTHER" id="PTHR42790">
    <property type="entry name" value="AMINOTRANSFERASE"/>
    <property type="match status" value="1"/>
</dbReference>
<feature type="domain" description="Aminotransferase class I/classII large" evidence="5">
    <location>
        <begin position="78"/>
        <end position="431"/>
    </location>
</feature>
<keyword evidence="3" id="KW-0808">Transferase</keyword>
<dbReference type="GO" id="GO:1901605">
    <property type="term" value="P:alpha-amino acid metabolic process"/>
    <property type="evidence" value="ECO:0007669"/>
    <property type="project" value="TreeGrafter"/>
</dbReference>
<gene>
    <name evidence="6" type="ORF">AQI95_43695</name>
</gene>
<evidence type="ECO:0000256" key="3">
    <source>
        <dbReference type="ARBA" id="ARBA00022679"/>
    </source>
</evidence>
<evidence type="ECO:0000256" key="4">
    <source>
        <dbReference type="ARBA" id="ARBA00022898"/>
    </source>
</evidence>
<sequence>MNDSGVELLAADLSTDRLHAALRDPALASMNFLNEVASRFPEAISLAAGRPSEDFFDVDDLPRYLQVFCDYLAAERGADAALVRRTLFQYGRTKGIIHELLARNLACDEGIDVDPESIVVTVGCQEAMFLVLRALRTDERDVVLTVSPGYVGLAGAARLVDMPLWPVRENEDGVDLDHLVEQIEAVHAAGQRPRAFYLVPDFANPSGASLDLEARQRLLAIAAEHDLLILEDNPYGLFQAEDGQRLPTLKALDTSRRVIYLGSLAKTCFPGARVGFAVADQRVAGADGGSTLFADELSKIKSMLTVNTSPLAQAIAGGKLLEHDCSLLKANTREIQLYSRNMRLLLEGMDRRFPRGENHQVSWNTPGGGFFAVVTVPFIADDTALEYGASKYGVLWTPMSHFYDGRGGENQLRLSVSAVSPDEMEAGLDRLAMLIADLSDKEVSTQ</sequence>
<dbReference type="Gene3D" id="3.90.1150.10">
    <property type="entry name" value="Aspartate Aminotransferase, domain 1"/>
    <property type="match status" value="1"/>
</dbReference>
<comment type="caution">
    <text evidence="6">The sequence shown here is derived from an EMBL/GenBank/DDBJ whole genome shotgun (WGS) entry which is preliminary data.</text>
</comment>
<reference evidence="6 7" key="1">
    <citation type="submission" date="2015-10" db="EMBL/GenBank/DDBJ databases">
        <title>Draft genome sequence of Streptomyces yokosukanensis DSM 40224, type strain for the species Streptomyces yokosukanensis.</title>
        <authorList>
            <person name="Ruckert C."/>
            <person name="Winkler A."/>
            <person name="Kalinowski J."/>
            <person name="Kampfer P."/>
            <person name="Glaeser S."/>
        </authorList>
    </citation>
    <scope>NUCLEOTIDE SEQUENCE [LARGE SCALE GENOMIC DNA]</scope>
    <source>
        <strain evidence="6 7">DSM 40224</strain>
    </source>
</reference>
<dbReference type="GO" id="GO:0008483">
    <property type="term" value="F:transaminase activity"/>
    <property type="evidence" value="ECO:0007669"/>
    <property type="project" value="UniProtKB-KW"/>
</dbReference>
<accession>A0A101NJ14</accession>
<proteinExistence type="predicted"/>
<dbReference type="AlphaFoldDB" id="A0A101NJ14"/>